<evidence type="ECO:0000313" key="2">
    <source>
        <dbReference type="EMBL" id="MDN5213724.1"/>
    </source>
</evidence>
<organism evidence="2 3">
    <name type="scientific">Agaribacillus aureus</name>
    <dbReference type="NCBI Taxonomy" id="3051825"/>
    <lineage>
        <taxon>Bacteria</taxon>
        <taxon>Pseudomonadati</taxon>
        <taxon>Bacteroidota</taxon>
        <taxon>Cytophagia</taxon>
        <taxon>Cytophagales</taxon>
        <taxon>Splendidivirgaceae</taxon>
        <taxon>Agaribacillus</taxon>
    </lineage>
</organism>
<sequence>MKIQDSLFGVNKLRVIRNYPLNNIKIANAFGRGILAIGCSLLLTFGACQAPQSTDTGTDGDGDGFVQIFDGKTLDGWEGDENLWRVEDGKLIGEITPATQLDRNSFIIWKGDMPADFELKVEFKISKNGNSGINYRSERVEEVPYGLRGYQADLDGQKNYTGSNYEERRRTTLASQGEVVVVPAVENADSINNYSQGNQWTPRNVTSSLGSRESMQAAIKDEDWNEYHLIVNGNRLQHKVNGVLISDVTDNDTINLRTDGLLGVQVHVGPPMKIAYKNFRLKALK</sequence>
<gene>
    <name evidence="2" type="ORF">QQ020_16750</name>
</gene>
<comment type="caution">
    <text evidence="2">The sequence shown here is derived from an EMBL/GenBank/DDBJ whole genome shotgun (WGS) entry which is preliminary data.</text>
</comment>
<feature type="domain" description="3-keto-alpha-glucoside-1,2-lyase/3-keto-2-hydroxy-glucal hydratase" evidence="1">
    <location>
        <begin position="64"/>
        <end position="282"/>
    </location>
</feature>
<protein>
    <submittedName>
        <fullName evidence="2">DUF1080 domain-containing protein</fullName>
    </submittedName>
</protein>
<accession>A0ABT8L7J4</accession>
<dbReference type="Gene3D" id="2.60.120.560">
    <property type="entry name" value="Exo-inulinase, domain 1"/>
    <property type="match status" value="1"/>
</dbReference>
<dbReference type="RefSeq" id="WP_346759061.1">
    <property type="nucleotide sequence ID" value="NZ_JAUJEB010000003.1"/>
</dbReference>
<dbReference type="Pfam" id="PF06439">
    <property type="entry name" value="3keto-disac_hyd"/>
    <property type="match status" value="1"/>
</dbReference>
<reference evidence="2" key="1">
    <citation type="submission" date="2023-06" db="EMBL/GenBank/DDBJ databases">
        <title>Genomic of Agaribacillus aureum.</title>
        <authorList>
            <person name="Wang G."/>
        </authorList>
    </citation>
    <scope>NUCLEOTIDE SEQUENCE</scope>
    <source>
        <strain evidence="2">BMA12</strain>
    </source>
</reference>
<evidence type="ECO:0000313" key="3">
    <source>
        <dbReference type="Proteomes" id="UP001172083"/>
    </source>
</evidence>
<dbReference type="EMBL" id="JAUJEB010000003">
    <property type="protein sequence ID" value="MDN5213724.1"/>
    <property type="molecule type" value="Genomic_DNA"/>
</dbReference>
<dbReference type="InterPro" id="IPR010496">
    <property type="entry name" value="AL/BT2_dom"/>
</dbReference>
<proteinExistence type="predicted"/>
<dbReference type="Proteomes" id="UP001172083">
    <property type="component" value="Unassembled WGS sequence"/>
</dbReference>
<evidence type="ECO:0000259" key="1">
    <source>
        <dbReference type="Pfam" id="PF06439"/>
    </source>
</evidence>
<name>A0ABT8L7J4_9BACT</name>
<keyword evidence="3" id="KW-1185">Reference proteome</keyword>